<dbReference type="HOGENOM" id="CLU_2841423_0_0_4"/>
<sequence>MSEPTDNTHQPSSLRRRRVIYQTGPQRYGEGLITAHDKDSGTVIVMDMEDGSFWRRSESQVEIIV</sequence>
<dbReference type="EMBL" id="CP002016">
    <property type="protein sequence ID" value="ADG20993.1"/>
    <property type="molecule type" value="Genomic_DNA"/>
</dbReference>
<reference evidence="1 3" key="3">
    <citation type="journal article" date="2012" name="J. Bacteriol.">
        <title>Genome Sequences of Burkholderia sp. Strains CCGE1002 and H160, Isolated from Legume Nodules in Mexico and Brazil.</title>
        <authorList>
            <person name="Ormeno-Orrillo E."/>
            <person name="Rogel M.A."/>
            <person name="Chueire L.M."/>
            <person name="Tiedje J.M."/>
            <person name="Martinez-Romero E."/>
            <person name="Hungria M."/>
        </authorList>
    </citation>
    <scope>NUCLEOTIDE SEQUENCE [LARGE SCALE GENOMIC DNA]</scope>
    <source>
        <strain evidence="1 3">CCGE1002</strain>
        <plasmid evidence="3">pBC201</plasmid>
    </source>
</reference>
<accession>D5WNW4</accession>
<dbReference type="Proteomes" id="UP000002190">
    <property type="component" value="Plasmid pBC201"/>
</dbReference>
<reference evidence="1" key="2">
    <citation type="submission" date="2010-04" db="EMBL/GenBank/DDBJ databases">
        <title>Complete sequence of plasmid1 of Burkholderia sp. CCGE1002.</title>
        <authorList>
            <consortium name="US DOE Joint Genome Institute"/>
            <person name="Lucas S."/>
            <person name="Copeland A."/>
            <person name="Lapidus A."/>
            <person name="Cheng J.-F."/>
            <person name="Bruce D."/>
            <person name="Goodwin L."/>
            <person name="Pitluck S."/>
            <person name="Chertkov O."/>
            <person name="Detter J.C."/>
            <person name="Han C."/>
            <person name="Tapia R."/>
            <person name="Land M."/>
            <person name="Hauser L."/>
            <person name="Kyrpides N."/>
            <person name="Ovchinnikova G."/>
            <person name="Martinez-Romero E."/>
            <person name="Hernandez M.A.R."/>
            <person name="Tiedje J.M."/>
            <person name="Woyke T."/>
        </authorList>
    </citation>
    <scope>NUCLEOTIDE SEQUENCE</scope>
    <source>
        <strain evidence="1">CCGE1002</strain>
        <plasmid evidence="1">pBC201</plasmid>
    </source>
</reference>
<dbReference type="RefSeq" id="WP_013094767.1">
    <property type="nucleotide sequence ID" value="NC_014120.1"/>
</dbReference>
<dbReference type="Proteomes" id="UP000592780">
    <property type="component" value="Unassembled WGS sequence"/>
</dbReference>
<proteinExistence type="predicted"/>
<reference evidence="3" key="1">
    <citation type="submission" date="2010-04" db="EMBL/GenBank/DDBJ databases">
        <title>Complete sequence of plasmid 1 of Burkholderia sp. CCGE1002.</title>
        <authorList>
            <consortium name="US DOE Joint Genome Institute"/>
            <person name="Lucas S."/>
            <person name="Copeland A."/>
            <person name="Lapidus A."/>
            <person name="Cheng J.-F."/>
            <person name="Bruce D."/>
            <person name="Goodwin L."/>
            <person name="Pitluck S."/>
            <person name="Chertkov O."/>
            <person name="Detter J.C."/>
            <person name="Han C."/>
            <person name="Tapia R."/>
            <person name="Land M."/>
            <person name="Hauser L."/>
            <person name="Kyrpides N."/>
            <person name="Ovchinnikova G."/>
            <person name="Martinez-Romero E."/>
            <person name="Hernandez M.A.R."/>
            <person name="Tiedje J.M."/>
            <person name="Woyke T."/>
        </authorList>
    </citation>
    <scope>NUCLEOTIDE SEQUENCE [LARGE SCALE GENOMIC DNA]</scope>
    <source>
        <strain evidence="3">CCGE1002</strain>
        <plasmid evidence="3">pBC201</plasmid>
    </source>
</reference>
<geneLocation type="plasmid" evidence="1 3">
    <name>pBC201</name>
</geneLocation>
<gene>
    <name evidence="1" type="ordered locus">BC1002_7253</name>
    <name evidence="2" type="ORF">HDG40_006978</name>
</gene>
<keyword evidence="4" id="KW-1185">Reference proteome</keyword>
<organism evidence="1 3">
    <name type="scientific">Paraburkholderia atlantica</name>
    <dbReference type="NCBI Taxonomy" id="2654982"/>
    <lineage>
        <taxon>Bacteria</taxon>
        <taxon>Pseudomonadati</taxon>
        <taxon>Pseudomonadota</taxon>
        <taxon>Betaproteobacteria</taxon>
        <taxon>Burkholderiales</taxon>
        <taxon>Burkholderiaceae</taxon>
        <taxon>Paraburkholderia</taxon>
    </lineage>
</organism>
<dbReference type="EMBL" id="JACHDD010000015">
    <property type="protein sequence ID" value="MBB5428783.1"/>
    <property type="molecule type" value="Genomic_DNA"/>
</dbReference>
<dbReference type="AlphaFoldDB" id="D5WNW4"/>
<reference evidence="2 4" key="4">
    <citation type="submission" date="2020-08" db="EMBL/GenBank/DDBJ databases">
        <title>Genomic Encyclopedia of Type Strains, Phase IV (KMG-V): Genome sequencing to study the core and pangenomes of soil and plant-associated prokaryotes.</title>
        <authorList>
            <person name="Whitman W."/>
        </authorList>
    </citation>
    <scope>NUCLEOTIDE SEQUENCE [LARGE SCALE GENOMIC DNA]</scope>
    <source>
        <strain evidence="2 4">JPY158</strain>
    </source>
</reference>
<evidence type="ECO:0000313" key="4">
    <source>
        <dbReference type="Proteomes" id="UP000592780"/>
    </source>
</evidence>
<name>D5WNW4_PARAM</name>
<evidence type="ECO:0000313" key="3">
    <source>
        <dbReference type="Proteomes" id="UP000002190"/>
    </source>
</evidence>
<evidence type="ECO:0000313" key="2">
    <source>
        <dbReference type="EMBL" id="MBB5428783.1"/>
    </source>
</evidence>
<dbReference type="OrthoDB" id="9115110at2"/>
<evidence type="ECO:0000313" key="1">
    <source>
        <dbReference type="EMBL" id="ADG20993.1"/>
    </source>
</evidence>
<dbReference type="KEGG" id="bge:BC1002_7253"/>
<protein>
    <submittedName>
        <fullName evidence="1">Uncharacterized protein</fullName>
    </submittedName>
</protein>
<accession>A0A6I1Q5Q9</accession>
<dbReference type="GeneID" id="301098186"/>
<keyword evidence="1" id="KW-0614">Plasmid</keyword>